<name>A0ABY4J6G0_9BACT</name>
<dbReference type="PROSITE" id="PS51257">
    <property type="entry name" value="PROKAR_LIPOPROTEIN"/>
    <property type="match status" value="1"/>
</dbReference>
<dbReference type="Proteomes" id="UP000829647">
    <property type="component" value="Chromosome"/>
</dbReference>
<evidence type="ECO:0000313" key="1">
    <source>
        <dbReference type="EMBL" id="UPL48412.1"/>
    </source>
</evidence>
<organism evidence="1 2">
    <name type="scientific">Hymenobacter sublimis</name>
    <dbReference type="NCBI Taxonomy" id="2933777"/>
    <lineage>
        <taxon>Bacteria</taxon>
        <taxon>Pseudomonadati</taxon>
        <taxon>Bacteroidota</taxon>
        <taxon>Cytophagia</taxon>
        <taxon>Cytophagales</taxon>
        <taxon>Hymenobacteraceae</taxon>
        <taxon>Hymenobacter</taxon>
    </lineage>
</organism>
<gene>
    <name evidence="1" type="ORF">MWH26_14590</name>
</gene>
<protein>
    <recommendedName>
        <fullName evidence="3">Lipoprotein</fullName>
    </recommendedName>
</protein>
<evidence type="ECO:0008006" key="3">
    <source>
        <dbReference type="Google" id="ProtNLM"/>
    </source>
</evidence>
<sequence>MRLHHISLGLLLTVGLTSSCEKIDFGDESGVTEKTIANVPNGHVDESDWKLDDKWNDKEKDLFKDLPVGIDGTKSRLVTNQQFGFYPNPVKQFSTFGYSFDLASQVSVGTQIRFVIVNRKYKVMQEGNIASRNTPWNPQTGLSGFSVSFTDDKYKKGETYRMYYVLYEPEQLAFLGKGHGDIEIAD</sequence>
<reference evidence="1 2" key="1">
    <citation type="submission" date="2022-04" db="EMBL/GenBank/DDBJ databases">
        <title>Hymenobacter sp. isolated from the air.</title>
        <authorList>
            <person name="Won M."/>
            <person name="Lee C.-M."/>
            <person name="Woen H.-Y."/>
            <person name="Kwon S.-W."/>
        </authorList>
    </citation>
    <scope>NUCLEOTIDE SEQUENCE [LARGE SCALE GENOMIC DNA]</scope>
    <source>
        <strain evidence="2">5516 S-25</strain>
    </source>
</reference>
<proteinExistence type="predicted"/>
<dbReference type="RefSeq" id="WP_244697343.1">
    <property type="nucleotide sequence ID" value="NZ_CP095848.1"/>
</dbReference>
<accession>A0ABY4J6G0</accession>
<dbReference type="EMBL" id="CP095848">
    <property type="protein sequence ID" value="UPL48412.1"/>
    <property type="molecule type" value="Genomic_DNA"/>
</dbReference>
<evidence type="ECO:0000313" key="2">
    <source>
        <dbReference type="Proteomes" id="UP000829647"/>
    </source>
</evidence>
<keyword evidence="2" id="KW-1185">Reference proteome</keyword>